<evidence type="ECO:0000313" key="4">
    <source>
        <dbReference type="EMBL" id="KAF7843890.1"/>
    </source>
</evidence>
<feature type="domain" description="RNase H type-1" evidence="2">
    <location>
        <begin position="367"/>
        <end position="489"/>
    </location>
</feature>
<evidence type="ECO:0000259" key="3">
    <source>
        <dbReference type="Pfam" id="PF13966"/>
    </source>
</evidence>
<dbReference type="Gene3D" id="1.20.1280.50">
    <property type="match status" value="1"/>
</dbReference>
<dbReference type="InterPro" id="IPR012337">
    <property type="entry name" value="RNaseH-like_sf"/>
</dbReference>
<dbReference type="Pfam" id="PF13966">
    <property type="entry name" value="zf-RVT"/>
    <property type="match status" value="1"/>
</dbReference>
<evidence type="ECO:0000313" key="5">
    <source>
        <dbReference type="Proteomes" id="UP000634136"/>
    </source>
</evidence>
<dbReference type="InterPro" id="IPR036047">
    <property type="entry name" value="F-box-like_dom_sf"/>
</dbReference>
<dbReference type="InterPro" id="IPR036397">
    <property type="entry name" value="RNaseH_sf"/>
</dbReference>
<dbReference type="InterPro" id="IPR044730">
    <property type="entry name" value="RNase_H-like_dom_plant"/>
</dbReference>
<reference evidence="4" key="1">
    <citation type="submission" date="2020-09" db="EMBL/GenBank/DDBJ databases">
        <title>Genome-Enabled Discovery of Anthraquinone Biosynthesis in Senna tora.</title>
        <authorList>
            <person name="Kang S.-H."/>
            <person name="Pandey R.P."/>
            <person name="Lee C.-M."/>
            <person name="Sim J.-S."/>
            <person name="Jeong J.-T."/>
            <person name="Choi B.-S."/>
            <person name="Jung M."/>
            <person name="Ginzburg D."/>
            <person name="Zhao K."/>
            <person name="Won S.Y."/>
            <person name="Oh T.-J."/>
            <person name="Yu Y."/>
            <person name="Kim N.-H."/>
            <person name="Lee O.R."/>
            <person name="Lee T.-H."/>
            <person name="Bashyal P."/>
            <person name="Kim T.-S."/>
            <person name="Lee W.-H."/>
            <person name="Kawkins C."/>
            <person name="Kim C.-K."/>
            <person name="Kim J.S."/>
            <person name="Ahn B.O."/>
            <person name="Rhee S.Y."/>
            <person name="Sohng J.K."/>
        </authorList>
    </citation>
    <scope>NUCLEOTIDE SEQUENCE</scope>
    <source>
        <tissue evidence="4">Leaf</tissue>
    </source>
</reference>
<keyword evidence="5" id="KW-1185">Reference proteome</keyword>
<evidence type="ECO:0000259" key="2">
    <source>
        <dbReference type="Pfam" id="PF13456"/>
    </source>
</evidence>
<dbReference type="InterPro" id="IPR026960">
    <property type="entry name" value="RVT-Znf"/>
</dbReference>
<dbReference type="Proteomes" id="UP000634136">
    <property type="component" value="Unassembled WGS sequence"/>
</dbReference>
<name>A0A834XGA8_9FABA</name>
<comment type="caution">
    <text evidence="4">The sequence shown here is derived from an EMBL/GenBank/DDBJ whole genome shotgun (WGS) entry which is preliminary data.</text>
</comment>
<proteinExistence type="predicted"/>
<evidence type="ECO:0000259" key="1">
    <source>
        <dbReference type="Pfam" id="PF00646"/>
    </source>
</evidence>
<dbReference type="OrthoDB" id="1107337at2759"/>
<dbReference type="InterPro" id="IPR002156">
    <property type="entry name" value="RNaseH_domain"/>
</dbReference>
<gene>
    <name evidence="4" type="ORF">G2W53_000795</name>
</gene>
<accession>A0A834XGA8</accession>
<protein>
    <submittedName>
        <fullName evidence="4">Putative ribonuclease H protein</fullName>
    </submittedName>
</protein>
<dbReference type="SUPFAM" id="SSF81383">
    <property type="entry name" value="F-box domain"/>
    <property type="match status" value="1"/>
</dbReference>
<dbReference type="PANTHER" id="PTHR47723">
    <property type="entry name" value="OS05G0353850 PROTEIN"/>
    <property type="match status" value="1"/>
</dbReference>
<dbReference type="PANTHER" id="PTHR47723:SF19">
    <property type="entry name" value="POLYNUCLEOTIDYL TRANSFERASE, RIBONUCLEASE H-LIKE SUPERFAMILY PROTEIN"/>
    <property type="match status" value="1"/>
</dbReference>
<dbReference type="Pfam" id="PF13456">
    <property type="entry name" value="RVT_3"/>
    <property type="match status" value="1"/>
</dbReference>
<feature type="domain" description="Reverse transcriptase zinc-binding" evidence="3">
    <location>
        <begin position="191"/>
        <end position="277"/>
    </location>
</feature>
<dbReference type="InterPro" id="IPR001810">
    <property type="entry name" value="F-box_dom"/>
</dbReference>
<dbReference type="InterPro" id="IPR053151">
    <property type="entry name" value="RNase_H-like"/>
</dbReference>
<feature type="domain" description="F-box" evidence="1">
    <location>
        <begin position="19"/>
        <end position="57"/>
    </location>
</feature>
<dbReference type="GO" id="GO:0004523">
    <property type="term" value="F:RNA-DNA hybrid ribonuclease activity"/>
    <property type="evidence" value="ECO:0007669"/>
    <property type="project" value="InterPro"/>
</dbReference>
<organism evidence="4 5">
    <name type="scientific">Senna tora</name>
    <dbReference type="NCBI Taxonomy" id="362788"/>
    <lineage>
        <taxon>Eukaryota</taxon>
        <taxon>Viridiplantae</taxon>
        <taxon>Streptophyta</taxon>
        <taxon>Embryophyta</taxon>
        <taxon>Tracheophyta</taxon>
        <taxon>Spermatophyta</taxon>
        <taxon>Magnoliopsida</taxon>
        <taxon>eudicotyledons</taxon>
        <taxon>Gunneridae</taxon>
        <taxon>Pentapetalae</taxon>
        <taxon>rosids</taxon>
        <taxon>fabids</taxon>
        <taxon>Fabales</taxon>
        <taxon>Fabaceae</taxon>
        <taxon>Caesalpinioideae</taxon>
        <taxon>Cassia clade</taxon>
        <taxon>Senna</taxon>
    </lineage>
</organism>
<sequence>MSSTSRRRKFNLDGSDHMSCLPDPLLQHILFYVPLQDVITMSCLSKYWLHTWRTLPTFIFHFNHVRASADITLEELFNLVDDSLSALKECKGHVKDGMEWRIGNGLMISFWSDCWVPNCNRLCDIVVAPIPNELLNAKVSDLVTPSGDWDWQPFDYLLLDYARWRIAAIFPPSNGMGQDRVAWKYSKDGGFNVKTAYQSIVGVDTGTEDIFLRKVWCLRVPQRVKSFLWICGHNKLLTNVERVKRGMTDLSFCMRCNRSCEDSLHAIRDCPRVQNTWMRLVKPSFWPIFFGSDLHSWLKLNLYKNLGSANSNWGMNNAMDIFFTIIQRVHNYNSDFEALLDSSQQKPVQVSRVVRWIPPDEGLVKVNVDGAVSRVGEQSAACGGIICDDSGCYIVGFTRRLGSCSSNQAELWSVYMGLYTAWLYGFRRVAVEMDSLVALEMIKGTILDNHPCASLMGRIQEFHQRDWEVKVLHMYREGNKVADAMAHEAYHGGNSLSFVNTPSSKVVATLEADDLGLGTVKVVAG</sequence>
<dbReference type="EMBL" id="JAAIUW010000001">
    <property type="protein sequence ID" value="KAF7843890.1"/>
    <property type="molecule type" value="Genomic_DNA"/>
</dbReference>
<dbReference type="Pfam" id="PF00646">
    <property type="entry name" value="F-box"/>
    <property type="match status" value="1"/>
</dbReference>
<dbReference type="SUPFAM" id="SSF53098">
    <property type="entry name" value="Ribonuclease H-like"/>
    <property type="match status" value="1"/>
</dbReference>
<dbReference type="CDD" id="cd22160">
    <property type="entry name" value="F-box_AtFBL13-like"/>
    <property type="match status" value="1"/>
</dbReference>
<dbReference type="GO" id="GO:0003676">
    <property type="term" value="F:nucleic acid binding"/>
    <property type="evidence" value="ECO:0007669"/>
    <property type="project" value="InterPro"/>
</dbReference>
<dbReference type="InterPro" id="IPR053781">
    <property type="entry name" value="F-box_AtFBL13-like"/>
</dbReference>
<dbReference type="AlphaFoldDB" id="A0A834XGA8"/>
<dbReference type="CDD" id="cd06222">
    <property type="entry name" value="RNase_H_like"/>
    <property type="match status" value="1"/>
</dbReference>
<dbReference type="Gene3D" id="3.30.420.10">
    <property type="entry name" value="Ribonuclease H-like superfamily/Ribonuclease H"/>
    <property type="match status" value="1"/>
</dbReference>